<evidence type="ECO:0000313" key="1">
    <source>
        <dbReference type="EMBL" id="MDT7520586.1"/>
    </source>
</evidence>
<dbReference type="EMBL" id="JAVBIK010000003">
    <property type="protein sequence ID" value="MDT7520586.1"/>
    <property type="molecule type" value="Genomic_DNA"/>
</dbReference>
<reference evidence="1 2" key="1">
    <citation type="submission" date="2023-08" db="EMBL/GenBank/DDBJ databases">
        <title>Rhodoferax potami sp. nov. and Rhodoferax mekongensis sp. nov., isolated from the Mekong River in Thailand.</title>
        <authorList>
            <person name="Kitikhun S."/>
            <person name="Charoenyingcharoen P."/>
            <person name="Siriarchawattana P."/>
            <person name="Likhitrattanapisal S."/>
            <person name="Nilsakha T."/>
            <person name="Chanpet A."/>
            <person name="Rattanawaree P."/>
            <person name="Ingsriswang S."/>
        </authorList>
    </citation>
    <scope>NUCLEOTIDE SEQUENCE [LARGE SCALE GENOMIC DNA]</scope>
    <source>
        <strain evidence="1 2">TBRC 17660</strain>
    </source>
</reference>
<dbReference type="RefSeq" id="WP_313876304.1">
    <property type="nucleotide sequence ID" value="NZ_JAVBIK010000003.1"/>
</dbReference>
<gene>
    <name evidence="1" type="ORF">RAE19_18085</name>
</gene>
<sequence length="93" mass="10291">MTVKIPHNLRCKSVKSILPAACNSRKKMAQSFFDDHPQQPANVADRLAQHGVQTVTVHAFEVAAIHPVVRFEVADDRVNGLPALEHLLFLLGQ</sequence>
<organism evidence="1 2">
    <name type="scientific">Rhodoferax potami</name>
    <dbReference type="NCBI Taxonomy" id="3068338"/>
    <lineage>
        <taxon>Bacteria</taxon>
        <taxon>Pseudomonadati</taxon>
        <taxon>Pseudomonadota</taxon>
        <taxon>Betaproteobacteria</taxon>
        <taxon>Burkholderiales</taxon>
        <taxon>Comamonadaceae</taxon>
        <taxon>Rhodoferax</taxon>
    </lineage>
</organism>
<accession>A0ABU3KRZ1</accession>
<protein>
    <submittedName>
        <fullName evidence="1">Uncharacterized protein</fullName>
    </submittedName>
</protein>
<evidence type="ECO:0000313" key="2">
    <source>
        <dbReference type="Proteomes" id="UP001321700"/>
    </source>
</evidence>
<name>A0ABU3KRZ1_9BURK</name>
<keyword evidence="2" id="KW-1185">Reference proteome</keyword>
<comment type="caution">
    <text evidence="1">The sequence shown here is derived from an EMBL/GenBank/DDBJ whole genome shotgun (WGS) entry which is preliminary data.</text>
</comment>
<dbReference type="Proteomes" id="UP001321700">
    <property type="component" value="Unassembled WGS sequence"/>
</dbReference>
<proteinExistence type="predicted"/>